<dbReference type="Proteomes" id="UP000805193">
    <property type="component" value="Unassembled WGS sequence"/>
</dbReference>
<reference evidence="1 2" key="1">
    <citation type="journal article" date="2020" name="Cell">
        <title>Large-Scale Comparative Analyses of Tick Genomes Elucidate Their Genetic Diversity and Vector Capacities.</title>
        <authorList>
            <consortium name="Tick Genome and Microbiome Consortium (TIGMIC)"/>
            <person name="Jia N."/>
            <person name="Wang J."/>
            <person name="Shi W."/>
            <person name="Du L."/>
            <person name="Sun Y."/>
            <person name="Zhan W."/>
            <person name="Jiang J.F."/>
            <person name="Wang Q."/>
            <person name="Zhang B."/>
            <person name="Ji P."/>
            <person name="Bell-Sakyi L."/>
            <person name="Cui X.M."/>
            <person name="Yuan T.T."/>
            <person name="Jiang B.G."/>
            <person name="Yang W.F."/>
            <person name="Lam T.T."/>
            <person name="Chang Q.C."/>
            <person name="Ding S.J."/>
            <person name="Wang X.J."/>
            <person name="Zhu J.G."/>
            <person name="Ruan X.D."/>
            <person name="Zhao L."/>
            <person name="Wei J.T."/>
            <person name="Ye R.Z."/>
            <person name="Que T.C."/>
            <person name="Du C.H."/>
            <person name="Zhou Y.H."/>
            <person name="Cheng J.X."/>
            <person name="Dai P.F."/>
            <person name="Guo W.B."/>
            <person name="Han X.H."/>
            <person name="Huang E.J."/>
            <person name="Li L.F."/>
            <person name="Wei W."/>
            <person name="Gao Y.C."/>
            <person name="Liu J.Z."/>
            <person name="Shao H.Z."/>
            <person name="Wang X."/>
            <person name="Wang C.C."/>
            <person name="Yang T.C."/>
            <person name="Huo Q.B."/>
            <person name="Li W."/>
            <person name="Chen H.Y."/>
            <person name="Chen S.E."/>
            <person name="Zhou L.G."/>
            <person name="Ni X.B."/>
            <person name="Tian J.H."/>
            <person name="Sheng Y."/>
            <person name="Liu T."/>
            <person name="Pan Y.S."/>
            <person name="Xia L.Y."/>
            <person name="Li J."/>
            <person name="Zhao F."/>
            <person name="Cao W.C."/>
        </authorList>
    </citation>
    <scope>NUCLEOTIDE SEQUENCE [LARGE SCALE GENOMIC DNA]</scope>
    <source>
        <strain evidence="1">Iper-2018</strain>
    </source>
</reference>
<protein>
    <submittedName>
        <fullName evidence="1">Uncharacterized protein</fullName>
    </submittedName>
</protein>
<keyword evidence="2" id="KW-1185">Reference proteome</keyword>
<evidence type="ECO:0000313" key="2">
    <source>
        <dbReference type="Proteomes" id="UP000805193"/>
    </source>
</evidence>
<proteinExistence type="predicted"/>
<accession>A0AC60PXI2</accession>
<comment type="caution">
    <text evidence="1">The sequence shown here is derived from an EMBL/GenBank/DDBJ whole genome shotgun (WGS) entry which is preliminary data.</text>
</comment>
<evidence type="ECO:0000313" key="1">
    <source>
        <dbReference type="EMBL" id="KAG0426017.1"/>
    </source>
</evidence>
<sequence length="184" mass="20949">MPAGRRRSSCTVSRFMRPCPVTCLLLLFMLAAQYCSAEDASPAQLQESEKRRPPAAMYGFGLGKRAPFLFLADDAAEQAAERAEVEDEDPDLNYLDKRGERPQHPLRYGFGLGKRLDREGNYPGSIDHNRRERHRFGFGLGKRGKKSEIEDFMKRRYNFGLGKRSAYGGDDGERWKRSLASDHN</sequence>
<organism evidence="1 2">
    <name type="scientific">Ixodes persulcatus</name>
    <name type="common">Taiga tick</name>
    <dbReference type="NCBI Taxonomy" id="34615"/>
    <lineage>
        <taxon>Eukaryota</taxon>
        <taxon>Metazoa</taxon>
        <taxon>Ecdysozoa</taxon>
        <taxon>Arthropoda</taxon>
        <taxon>Chelicerata</taxon>
        <taxon>Arachnida</taxon>
        <taxon>Acari</taxon>
        <taxon>Parasitiformes</taxon>
        <taxon>Ixodida</taxon>
        <taxon>Ixodoidea</taxon>
        <taxon>Ixodidae</taxon>
        <taxon>Ixodinae</taxon>
        <taxon>Ixodes</taxon>
    </lineage>
</organism>
<dbReference type="EMBL" id="JABSTQ010009776">
    <property type="protein sequence ID" value="KAG0426017.1"/>
    <property type="molecule type" value="Genomic_DNA"/>
</dbReference>
<name>A0AC60PXI2_IXOPE</name>
<gene>
    <name evidence="1" type="ORF">HPB47_026836</name>
</gene>